<evidence type="ECO:0000313" key="2">
    <source>
        <dbReference type="EMBL" id="EKD29339.1"/>
    </source>
</evidence>
<protein>
    <submittedName>
        <fullName evidence="2">Uncharacterized protein</fullName>
    </submittedName>
</protein>
<comment type="caution">
    <text evidence="2">The sequence shown here is derived from an EMBL/GenBank/DDBJ whole genome shotgun (WGS) entry which is preliminary data.</text>
</comment>
<accession>K1YVP3</accession>
<feature type="non-terminal residue" evidence="2">
    <location>
        <position position="1"/>
    </location>
</feature>
<organism evidence="2">
    <name type="scientific">uncultured bacterium</name>
    <name type="common">gcode 4</name>
    <dbReference type="NCBI Taxonomy" id="1234023"/>
    <lineage>
        <taxon>Bacteria</taxon>
        <taxon>environmental samples</taxon>
    </lineage>
</organism>
<proteinExistence type="predicted"/>
<gene>
    <name evidence="2" type="ORF">ACD_78C00441G0011</name>
</gene>
<sequence>GDDIYGDISLSPDNICGGTLMMWRSVEPYARSYEKGSKNFIDNSVLPDSLAKNAIDLDKNGIPDYIDELIKSGKGDTSLMKTYADIQMNAYNVDGNNNSIPDRGDAKGSRVVSYNPSNGSIEIGGLSSGNIEAINSWIDDIVRWLGCGFGGGSCLSLPLNWAPLAPGSAPTAFGFPLGELSPSTGLPIFSALTGVPLYGPWGCIPIPAVWPLSPIGYENTCGSNLPNAGGWLGATSPFNFFRLYITPTITGAIGMAACFGVVPAVSGRIPPQGISPLVPWGNCIVAAKPLLGCKSDGSDGNAGSLGLGMDTNNSYVNANACIKQWGNSALLPEDRRNLISYIAGDNAHLPEISASMAQWNLSSLSAGPLIGIGMGGGGESNFEVSLDTAALKNFDFGNIIKIKNSRVSAFPDFLMDWANRQLEEVVNKLTSLPTLYIILPDFDGFDISGYGEIFDKFSAGKSADGKDHSASMLSNSNLGNSTLQWTQGQYNSLVTDNKDTINSLGKNVSGIKAAYEFMSHLPLIKLQTEMIDIAIPWLSFEEMDKWLINAKLIQKQWKTELADKQDKWSRLQNLSEADRKVIVDTEWLIGSLQENIQIIEEYKRFPEKLQKYLTWKERYASQILCNIEAIEEMMGGWLSDNGKRFRTWVELYILIKAILKSWQLIVDLFYGYEAECSVCRNERYDLKHFVMKLISAIIPQIPIIQFPKWPDIWLDLHNIRGWLRILMPEFHFNFVPMILPGLPRLYLPDVPTVSIGLPSLPILPRLPELPELPDLPSLPNIKLPDLPPPPTIPKLFGGVAAVLDIFKIVAKILCIMRINPFVPEWRAGDQIAQITERQGTIPGLDFLNVEFPNFSLSFIDAIKVTTYVNLEFDIDFIVAMSKATLDPLNQFTNDLSNIGAITIPDINLRDALPQNIDVNLGPQGYVPKKKATKDEIMAVLLQKFSFDILHSFVALNQYMEKHSREEVTVQGLKEVLTENIQAIRGLHDPKALAIAETLQKAVNYGGESETKFIQELTKENTEKFSLIKDYILWEKMETIRLKTEIDTMLRTGTMNKETTPAFLFVGGENIKASALSTDTELGDDLKKKILMGNTRILPSLSHIKNGGKDKEVSEIQDMGNTLVTGIQENLTSFVRDTKRNDSIHTLAYANSMEKLLAINTSVPSSSPSTSTPSSSQSTTSSTTAASYQYEGIYILDKNNKQVRLFNYIDTVDGKEELIYSDVDKDGDDDIIYRMNNSLYLKRNFSNDVPTSHSSDSPKVLSPQDFLYTVTDNGSSRILSAPNHFEETFITSGEIDFSFRPASPFRDNLFRFEYYDYVDRFDKINSGESPLSIDPKTMIHKVDLIPEISSETVLDTAHTGFVWRQNILSFGRGSWEATVTMDAYQYATPETNGTNPIIIAEGRTVYTDAGGATIAYLRDGETETQTLSFARNTNYEFLTNTKIWVQSGKLYLFKNSQEQKTLNAGDLYGVPIPPETKVEIGDNGFVSFSYYDGSSMRLDGPGTYQYYSLWKKSEEYTVSLPAPNDWYYAKLYSIEKNISSTPVSLHLLSPQKHSDTEGPLITYGDVIRIPVYQKQILSFATSMEDISGVDKVWIDADLTKDTDGDGDMKNDADSLDPATTYGIKKGNTLSNFEIGPFNTLFTKKIRFFAQDGNGNISSKDLTITVYPPVPEIHSLSENTISGNLSEILGDEPIDIFRLRNGVLVRIEPTASDLAKTRIDGTFTLPISGASGIVLTQSGQNIATIDERTGKIALEDTSFHIAVIPASENSPMRIRVLSPTDNLVFSETINISTVSHIEQVANLDTIMGTGVFVSPNTGFSFVKNTLSSPNLSGGGYITDTSHKAIAGISKSGDIYILNTKYELSYATSGSYILLRVQDSEQNIVANILYKIHAEYVLK</sequence>
<reference evidence="2" key="1">
    <citation type="journal article" date="2012" name="Science">
        <title>Fermentation, hydrogen, and sulfur metabolism in multiple uncultivated bacterial phyla.</title>
        <authorList>
            <person name="Wrighton K.C."/>
            <person name="Thomas B.C."/>
            <person name="Sharon I."/>
            <person name="Miller C.S."/>
            <person name="Castelle C.J."/>
            <person name="VerBerkmoes N.C."/>
            <person name="Wilkins M.J."/>
            <person name="Hettich R.L."/>
            <person name="Lipton M.S."/>
            <person name="Williams K.H."/>
            <person name="Long P.E."/>
            <person name="Banfield J.F."/>
        </authorList>
    </citation>
    <scope>NUCLEOTIDE SEQUENCE [LARGE SCALE GENOMIC DNA]</scope>
</reference>
<name>K1YVP3_9BACT</name>
<evidence type="ECO:0000256" key="1">
    <source>
        <dbReference type="SAM" id="MobiDB-lite"/>
    </source>
</evidence>
<dbReference type="EMBL" id="AMFJ01034441">
    <property type="protein sequence ID" value="EKD29339.1"/>
    <property type="molecule type" value="Genomic_DNA"/>
</dbReference>
<feature type="region of interest" description="Disordered" evidence="1">
    <location>
        <begin position="1161"/>
        <end position="1182"/>
    </location>
</feature>